<dbReference type="AlphaFoldDB" id="A0A9D1RUG3"/>
<reference evidence="3" key="2">
    <citation type="submission" date="2021-04" db="EMBL/GenBank/DDBJ databases">
        <authorList>
            <person name="Gilroy R."/>
        </authorList>
    </citation>
    <scope>NUCLEOTIDE SEQUENCE</scope>
    <source>
        <strain evidence="3">ChiGjej6B6-1540</strain>
    </source>
</reference>
<comment type="caution">
    <text evidence="3">The sequence shown here is derived from an EMBL/GenBank/DDBJ whole genome shotgun (WGS) entry which is preliminary data.</text>
</comment>
<feature type="domain" description="SipL SPOCS" evidence="2">
    <location>
        <begin position="192"/>
        <end position="269"/>
    </location>
</feature>
<reference evidence="3" key="1">
    <citation type="journal article" date="2021" name="PeerJ">
        <title>Extensive microbial diversity within the chicken gut microbiome revealed by metagenomics and culture.</title>
        <authorList>
            <person name="Gilroy R."/>
            <person name="Ravi A."/>
            <person name="Getino M."/>
            <person name="Pursley I."/>
            <person name="Horton D.L."/>
            <person name="Alikhan N.F."/>
            <person name="Baker D."/>
            <person name="Gharbi K."/>
            <person name="Hall N."/>
            <person name="Watson M."/>
            <person name="Adriaenssens E.M."/>
            <person name="Foster-Nyarko E."/>
            <person name="Jarju S."/>
            <person name="Secka A."/>
            <person name="Antonio M."/>
            <person name="Oren A."/>
            <person name="Chaudhuri R.R."/>
            <person name="La Ragione R."/>
            <person name="Hildebrand F."/>
            <person name="Pallen M.J."/>
        </authorList>
    </citation>
    <scope>NUCLEOTIDE SEQUENCE</scope>
    <source>
        <strain evidence="3">ChiGjej6B6-1540</strain>
    </source>
</reference>
<evidence type="ECO:0000313" key="4">
    <source>
        <dbReference type="Proteomes" id="UP000824192"/>
    </source>
</evidence>
<proteinExistence type="predicted"/>
<dbReference type="Proteomes" id="UP000824192">
    <property type="component" value="Unassembled WGS sequence"/>
</dbReference>
<dbReference type="InterPro" id="IPR024300">
    <property type="entry name" value="SipL_SPOCS_dom"/>
</dbReference>
<dbReference type="InterPro" id="IPR036779">
    <property type="entry name" value="LysM_dom_sf"/>
</dbReference>
<dbReference type="Pfam" id="PF12673">
    <property type="entry name" value="SipL"/>
    <property type="match status" value="2"/>
</dbReference>
<feature type="domain" description="SipL SPOCS" evidence="2">
    <location>
        <begin position="39"/>
        <end position="107"/>
    </location>
</feature>
<name>A0A9D1RUG3_9FIRM</name>
<gene>
    <name evidence="3" type="ORF">H9868_07960</name>
</gene>
<sequence length="514" mass="56579">MELELELEETPLSGYEQVHETTAVQEETMEMIVPDACPDILRIVDTEARAELGSRESQEGRAEVSGTVRGGILYLPEGEGGPRKLELTIPFRCTVEHPAIHSGYRVVALPRVVGVETRSLNPRKVLTRVEVAVEAEIFAPNQRRAAGGAVCPPEEGVEQLRSEEGWYGPVCVTEKPFPFADSVDLPSSRPAAEVLRHRLTSVCSESKVIGSKLIFKGTAALHLLYRTADGQLCTADFELPISQILEVPEAGEGCDPTVTVAVLTSSCTLEPGSEGRSVRVELELLAQAVLRAQRPLTLLTDLYSTVWESETEGEELPLEELVDQGVRRETVRELLETGVEAGTVCDAWATLGHVNQSREGKQLWLEVEVTAAVLFRTEEGALESVSRHFTVRCPLDAPEGCLCSWRCELPEGVQASPAGGGLEVRFPVDYHFLTRRVRRPRVITAARLDQEKPREREGQPSIVLRLAGRGERLWDVAKHYATTEGDICQANELEGGHLPEGQLLLIPRKRRVEG</sequence>
<evidence type="ECO:0000259" key="2">
    <source>
        <dbReference type="Pfam" id="PF12673"/>
    </source>
</evidence>
<accession>A0A9D1RUG3</accession>
<evidence type="ECO:0000259" key="1">
    <source>
        <dbReference type="Pfam" id="PF01476"/>
    </source>
</evidence>
<dbReference type="SUPFAM" id="SSF54106">
    <property type="entry name" value="LysM domain"/>
    <property type="match status" value="1"/>
</dbReference>
<protein>
    <submittedName>
        <fullName evidence="3">DUF3794 domain-containing protein</fullName>
    </submittedName>
</protein>
<dbReference type="InterPro" id="IPR018392">
    <property type="entry name" value="LysM"/>
</dbReference>
<evidence type="ECO:0000313" key="3">
    <source>
        <dbReference type="EMBL" id="HIW94458.1"/>
    </source>
</evidence>
<feature type="domain" description="LysM" evidence="1">
    <location>
        <begin position="469"/>
        <end position="507"/>
    </location>
</feature>
<dbReference type="EMBL" id="DXGA01000169">
    <property type="protein sequence ID" value="HIW94458.1"/>
    <property type="molecule type" value="Genomic_DNA"/>
</dbReference>
<organism evidence="3 4">
    <name type="scientific">Candidatus Flavonifractor merdipullorum</name>
    <dbReference type="NCBI Taxonomy" id="2838590"/>
    <lineage>
        <taxon>Bacteria</taxon>
        <taxon>Bacillati</taxon>
        <taxon>Bacillota</taxon>
        <taxon>Clostridia</taxon>
        <taxon>Eubacteriales</taxon>
        <taxon>Oscillospiraceae</taxon>
        <taxon>Flavonifractor</taxon>
    </lineage>
</organism>
<dbReference type="Pfam" id="PF01476">
    <property type="entry name" value="LysM"/>
    <property type="match status" value="1"/>
</dbReference>